<dbReference type="HOGENOM" id="CLU_097226_0_0_1"/>
<keyword evidence="1" id="KW-1133">Transmembrane helix</keyword>
<organism evidence="2 3">
    <name type="scientific">Amanita muscaria (strain Koide BX008)</name>
    <dbReference type="NCBI Taxonomy" id="946122"/>
    <lineage>
        <taxon>Eukaryota</taxon>
        <taxon>Fungi</taxon>
        <taxon>Dikarya</taxon>
        <taxon>Basidiomycota</taxon>
        <taxon>Agaricomycotina</taxon>
        <taxon>Agaricomycetes</taxon>
        <taxon>Agaricomycetidae</taxon>
        <taxon>Agaricales</taxon>
        <taxon>Pluteineae</taxon>
        <taxon>Amanitaceae</taxon>
        <taxon>Amanita</taxon>
    </lineage>
</organism>
<feature type="transmembrane region" description="Helical" evidence="1">
    <location>
        <begin position="72"/>
        <end position="90"/>
    </location>
</feature>
<dbReference type="OrthoDB" id="3358048at2759"/>
<accession>A0A0C2T950</accession>
<feature type="transmembrane region" description="Helical" evidence="1">
    <location>
        <begin position="110"/>
        <end position="127"/>
    </location>
</feature>
<keyword evidence="1" id="KW-0812">Transmembrane</keyword>
<feature type="transmembrane region" description="Helical" evidence="1">
    <location>
        <begin position="46"/>
        <end position="66"/>
    </location>
</feature>
<gene>
    <name evidence="2" type="ORF">M378DRAFT_107378</name>
</gene>
<protein>
    <submittedName>
        <fullName evidence="2">Uncharacterized protein</fullName>
    </submittedName>
</protein>
<keyword evidence="3" id="KW-1185">Reference proteome</keyword>
<feature type="transmembrane region" description="Helical" evidence="1">
    <location>
        <begin position="133"/>
        <end position="153"/>
    </location>
</feature>
<evidence type="ECO:0000313" key="3">
    <source>
        <dbReference type="Proteomes" id="UP000054549"/>
    </source>
</evidence>
<keyword evidence="1" id="KW-0472">Membrane</keyword>
<dbReference type="Proteomes" id="UP000054549">
    <property type="component" value="Unassembled WGS sequence"/>
</dbReference>
<reference evidence="2 3" key="1">
    <citation type="submission" date="2014-04" db="EMBL/GenBank/DDBJ databases">
        <title>Evolutionary Origins and Diversification of the Mycorrhizal Mutualists.</title>
        <authorList>
            <consortium name="DOE Joint Genome Institute"/>
            <consortium name="Mycorrhizal Genomics Consortium"/>
            <person name="Kohler A."/>
            <person name="Kuo A."/>
            <person name="Nagy L.G."/>
            <person name="Floudas D."/>
            <person name="Copeland A."/>
            <person name="Barry K.W."/>
            <person name="Cichocki N."/>
            <person name="Veneault-Fourrey C."/>
            <person name="LaButti K."/>
            <person name="Lindquist E.A."/>
            <person name="Lipzen A."/>
            <person name="Lundell T."/>
            <person name="Morin E."/>
            <person name="Murat C."/>
            <person name="Riley R."/>
            <person name="Ohm R."/>
            <person name="Sun H."/>
            <person name="Tunlid A."/>
            <person name="Henrissat B."/>
            <person name="Grigoriev I.V."/>
            <person name="Hibbett D.S."/>
            <person name="Martin F."/>
        </authorList>
    </citation>
    <scope>NUCLEOTIDE SEQUENCE [LARGE SCALE GENOMIC DNA]</scope>
    <source>
        <strain evidence="2 3">Koide BX008</strain>
    </source>
</reference>
<dbReference type="InParanoid" id="A0A0C2T950"/>
<dbReference type="AlphaFoldDB" id="A0A0C2T950"/>
<proteinExistence type="predicted"/>
<name>A0A0C2T950_AMAMK</name>
<evidence type="ECO:0000313" key="2">
    <source>
        <dbReference type="EMBL" id="KIL63199.1"/>
    </source>
</evidence>
<evidence type="ECO:0000256" key="1">
    <source>
        <dbReference type="SAM" id="Phobius"/>
    </source>
</evidence>
<dbReference type="EMBL" id="KN818261">
    <property type="protein sequence ID" value="KIL63199.1"/>
    <property type="molecule type" value="Genomic_DNA"/>
</dbReference>
<sequence>MQALRRRIPFAVEDESGDDPRVLDEQEQDELIHQLRTRAHRTNTHYIFAAYLLLSLSTIAHLINAFTRSAPALLTFLSFVAHLNLFLYIFPSRIRSGRNEIHLPSPLPFGFTYSLSAVAPTLSLFIGHSWKTVVWWCITPAMVYTIQAVKMSVYEINESISTLERLKYRSPGA</sequence>